<evidence type="ECO:0000259" key="9">
    <source>
        <dbReference type="PROSITE" id="PS50893"/>
    </source>
</evidence>
<evidence type="ECO:0000256" key="5">
    <source>
        <dbReference type="ARBA" id="ARBA00022840"/>
    </source>
</evidence>
<evidence type="ECO:0000313" key="11">
    <source>
        <dbReference type="EMBL" id="XBT97925.1"/>
    </source>
</evidence>
<dbReference type="InterPro" id="IPR003593">
    <property type="entry name" value="AAA+_ATPase"/>
</dbReference>
<reference evidence="11" key="1">
    <citation type="submission" date="2024-06" db="EMBL/GenBank/DDBJ databases">
        <authorList>
            <person name="Li T."/>
            <person name="Gao R."/>
        </authorList>
    </citation>
    <scope>NUCLEOTIDE SEQUENCE</scope>
    <source>
        <strain evidence="11">ZPR3</strain>
        <plasmid evidence="11">unnamed4</plasmid>
    </source>
</reference>
<dbReference type="AlphaFoldDB" id="A0AAU7S643"/>
<dbReference type="GO" id="GO:0005886">
    <property type="term" value="C:plasma membrane"/>
    <property type="evidence" value="ECO:0007669"/>
    <property type="project" value="UniProtKB-SubCell"/>
</dbReference>
<evidence type="ECO:0000256" key="7">
    <source>
        <dbReference type="ARBA" id="ARBA00023136"/>
    </source>
</evidence>
<keyword evidence="7 8" id="KW-0472">Membrane</keyword>
<dbReference type="PANTHER" id="PTHR43394">
    <property type="entry name" value="ATP-DEPENDENT PERMEASE MDL1, MITOCHONDRIAL"/>
    <property type="match status" value="1"/>
</dbReference>
<evidence type="ECO:0000256" key="3">
    <source>
        <dbReference type="ARBA" id="ARBA00022692"/>
    </source>
</evidence>
<feature type="transmembrane region" description="Helical" evidence="8">
    <location>
        <begin position="59"/>
        <end position="80"/>
    </location>
</feature>
<proteinExistence type="inferred from homology"/>
<dbReference type="InterPro" id="IPR011527">
    <property type="entry name" value="ABC1_TM_dom"/>
</dbReference>
<organism evidence="11">
    <name type="scientific">Rhizobium sp. ZPR3</name>
    <dbReference type="NCBI Taxonomy" id="3158967"/>
    <lineage>
        <taxon>Bacteria</taxon>
        <taxon>Pseudomonadati</taxon>
        <taxon>Pseudomonadota</taxon>
        <taxon>Alphaproteobacteria</taxon>
        <taxon>Hyphomicrobiales</taxon>
        <taxon>Rhizobiaceae</taxon>
        <taxon>Rhizobium/Agrobacterium group</taxon>
        <taxon>Rhizobium</taxon>
    </lineage>
</organism>
<dbReference type="GO" id="GO:0005524">
    <property type="term" value="F:ATP binding"/>
    <property type="evidence" value="ECO:0007669"/>
    <property type="project" value="UniProtKB-KW"/>
</dbReference>
<feature type="transmembrane region" description="Helical" evidence="8">
    <location>
        <begin position="165"/>
        <end position="185"/>
    </location>
</feature>
<dbReference type="EMBL" id="CP157964">
    <property type="protein sequence ID" value="XBT97925.1"/>
    <property type="molecule type" value="Genomic_DNA"/>
</dbReference>
<keyword evidence="6 8" id="KW-1133">Transmembrane helix</keyword>
<evidence type="ECO:0000256" key="6">
    <source>
        <dbReference type="ARBA" id="ARBA00022989"/>
    </source>
</evidence>
<dbReference type="GO" id="GO:0015421">
    <property type="term" value="F:ABC-type oligopeptide transporter activity"/>
    <property type="evidence" value="ECO:0007669"/>
    <property type="project" value="TreeGrafter"/>
</dbReference>
<protein>
    <submittedName>
        <fullName evidence="11">ABC transporter ATP-binding protein</fullName>
    </submittedName>
</protein>
<dbReference type="GO" id="GO:0016887">
    <property type="term" value="F:ATP hydrolysis activity"/>
    <property type="evidence" value="ECO:0007669"/>
    <property type="project" value="InterPro"/>
</dbReference>
<comment type="subcellular location">
    <subcellularLocation>
        <location evidence="1">Cell membrane</location>
        <topology evidence="1">Multi-pass membrane protein</topology>
    </subcellularLocation>
</comment>
<dbReference type="SMART" id="SM00382">
    <property type="entry name" value="AAA"/>
    <property type="match status" value="1"/>
</dbReference>
<dbReference type="Pfam" id="PF00664">
    <property type="entry name" value="ABC_membrane"/>
    <property type="match status" value="1"/>
</dbReference>
<dbReference type="InterPro" id="IPR003439">
    <property type="entry name" value="ABC_transporter-like_ATP-bd"/>
</dbReference>
<dbReference type="RefSeq" id="WP_349963183.1">
    <property type="nucleotide sequence ID" value="NZ_CP157964.1"/>
</dbReference>
<dbReference type="PANTHER" id="PTHR43394:SF1">
    <property type="entry name" value="ATP-BINDING CASSETTE SUB-FAMILY B MEMBER 10, MITOCHONDRIAL"/>
    <property type="match status" value="1"/>
</dbReference>
<dbReference type="Gene3D" id="3.40.50.300">
    <property type="entry name" value="P-loop containing nucleotide triphosphate hydrolases"/>
    <property type="match status" value="1"/>
</dbReference>
<dbReference type="Gene3D" id="1.20.1560.10">
    <property type="entry name" value="ABC transporter type 1, transmembrane domain"/>
    <property type="match status" value="1"/>
</dbReference>
<keyword evidence="4" id="KW-0547">Nucleotide-binding</keyword>
<dbReference type="InterPro" id="IPR027417">
    <property type="entry name" value="P-loop_NTPase"/>
</dbReference>
<dbReference type="InterPro" id="IPR017871">
    <property type="entry name" value="ABC_transporter-like_CS"/>
</dbReference>
<geneLocation type="plasmid" evidence="11">
    <name>unnamed4</name>
</geneLocation>
<dbReference type="InterPro" id="IPR036640">
    <property type="entry name" value="ABC1_TM_sf"/>
</dbReference>
<gene>
    <name evidence="11" type="ORF">ABM479_35090</name>
</gene>
<feature type="transmembrane region" description="Helical" evidence="8">
    <location>
        <begin position="23"/>
        <end position="47"/>
    </location>
</feature>
<evidence type="ECO:0000256" key="2">
    <source>
        <dbReference type="ARBA" id="ARBA00005417"/>
    </source>
</evidence>
<comment type="similarity">
    <text evidence="2">Belongs to the ABC transporter superfamily.</text>
</comment>
<accession>A0AAU7S643</accession>
<dbReference type="PROSITE" id="PS00211">
    <property type="entry name" value="ABC_TRANSPORTER_1"/>
    <property type="match status" value="1"/>
</dbReference>
<feature type="transmembrane region" description="Helical" evidence="8">
    <location>
        <begin position="137"/>
        <end position="159"/>
    </location>
</feature>
<dbReference type="SUPFAM" id="SSF52540">
    <property type="entry name" value="P-loop containing nucleoside triphosphate hydrolases"/>
    <property type="match status" value="1"/>
</dbReference>
<evidence type="ECO:0000259" key="10">
    <source>
        <dbReference type="PROSITE" id="PS50929"/>
    </source>
</evidence>
<evidence type="ECO:0000256" key="8">
    <source>
        <dbReference type="SAM" id="Phobius"/>
    </source>
</evidence>
<keyword evidence="3 8" id="KW-0812">Transmembrane</keyword>
<feature type="domain" description="ABC transporter" evidence="9">
    <location>
        <begin position="343"/>
        <end position="556"/>
    </location>
</feature>
<keyword evidence="11" id="KW-0614">Plasmid</keyword>
<dbReference type="SUPFAM" id="SSF90123">
    <property type="entry name" value="ABC transporter transmembrane region"/>
    <property type="match status" value="1"/>
</dbReference>
<evidence type="ECO:0000256" key="1">
    <source>
        <dbReference type="ARBA" id="ARBA00004651"/>
    </source>
</evidence>
<keyword evidence="5 11" id="KW-0067">ATP-binding</keyword>
<sequence>MSNKSQVRNALSHVLKQFVRRSYGMLILAFLVIVGSATCAVLAPYVFSSAIDGITASSAASGLLTGFASYAVVMGLSLTLSQMVKYLAAMTAESLTRVSSTSFFEKLLRKEAAFFIEQNAAEIQSAQAQGTGAMNTIVQLGLMYIVPTTVQLTLTLFILGSKINLGVASIVLVYGVVYILLTSFSNKWARPHLQKATAAIQQNAKFIGNIVPALETLRFFGSARWIGERFSSTADEIYRNWRAFCIKRMCYCALYGLAIGIQFLVTYALLLPRYSAGTLSVGDIVLFNLLLLQLNQPFEMVGQTIDNFVRAFVQLVPFAKMWNAAEEAEQPAVAGFSPKRGTLQFKQARYKYENGRGLEGLSFTAGRGRITFLTGATGSGKSTAFKLALRSVEPQSGSIEVDGQNLSIISRKDWYSAVGVVPQEVILLNDTLAANIVLGRKFDKQRLIESAQKAAIHDRIMSMPEGFETEVGERGLKLSGGERQRIAIARALYSSPAFLFLDEASSALDDATEEQIMQEIRRLTEDVTVIAITHRTSAITAQDQVIELSAQKVESA</sequence>
<dbReference type="InterPro" id="IPR039421">
    <property type="entry name" value="Type_1_exporter"/>
</dbReference>
<name>A0AAU7S643_9HYPH</name>
<feature type="transmembrane region" description="Helical" evidence="8">
    <location>
        <begin position="249"/>
        <end position="270"/>
    </location>
</feature>
<dbReference type="Pfam" id="PF00005">
    <property type="entry name" value="ABC_tran"/>
    <property type="match status" value="1"/>
</dbReference>
<dbReference type="PROSITE" id="PS50893">
    <property type="entry name" value="ABC_TRANSPORTER_2"/>
    <property type="match status" value="1"/>
</dbReference>
<evidence type="ECO:0000256" key="4">
    <source>
        <dbReference type="ARBA" id="ARBA00022741"/>
    </source>
</evidence>
<dbReference type="PROSITE" id="PS50929">
    <property type="entry name" value="ABC_TM1F"/>
    <property type="match status" value="1"/>
</dbReference>
<feature type="domain" description="ABC transmembrane type-1" evidence="10">
    <location>
        <begin position="27"/>
        <end position="310"/>
    </location>
</feature>